<protein>
    <submittedName>
        <fullName evidence="2">Dynein beta ciliary-like protein</fullName>
        <ecNumber evidence="2">3.6.1.15</ecNumber>
        <ecNumber evidence="2">3.6.1.3</ecNumber>
    </submittedName>
</protein>
<dbReference type="EC" id="3.6.1.15" evidence="2"/>
<feature type="non-terminal residue" evidence="2">
    <location>
        <position position="1"/>
    </location>
</feature>
<dbReference type="GO" id="GO:0017111">
    <property type="term" value="F:ribonucleoside triphosphate phosphatase activity"/>
    <property type="evidence" value="ECO:0007669"/>
    <property type="project" value="UniProtKB-EC"/>
</dbReference>
<organism evidence="2">
    <name type="scientific">Triatoma infestans</name>
    <name type="common">Assassin bug</name>
    <dbReference type="NCBI Taxonomy" id="30076"/>
    <lineage>
        <taxon>Eukaryota</taxon>
        <taxon>Metazoa</taxon>
        <taxon>Ecdysozoa</taxon>
        <taxon>Arthropoda</taxon>
        <taxon>Hexapoda</taxon>
        <taxon>Insecta</taxon>
        <taxon>Pterygota</taxon>
        <taxon>Neoptera</taxon>
        <taxon>Paraneoptera</taxon>
        <taxon>Hemiptera</taxon>
        <taxon>Heteroptera</taxon>
        <taxon>Panheteroptera</taxon>
        <taxon>Cimicomorpha</taxon>
        <taxon>Reduviidae</taxon>
        <taxon>Triatominae</taxon>
        <taxon>Triatoma</taxon>
    </lineage>
</organism>
<dbReference type="AlphaFoldDB" id="A0A161MRY9"/>
<dbReference type="InterPro" id="IPR041658">
    <property type="entry name" value="AAA_lid_11"/>
</dbReference>
<reference evidence="2" key="1">
    <citation type="submission" date="2016-04" db="EMBL/GenBank/DDBJ databases">
        <authorList>
            <person name="Calderon-Fernandez G.M.Sr."/>
        </authorList>
    </citation>
    <scope>NUCLEOTIDE SEQUENCE</scope>
    <source>
        <strain evidence="2">Int1</strain>
        <tissue evidence="2">Integument</tissue>
    </source>
</reference>
<reference evidence="2" key="2">
    <citation type="journal article" date="2017" name="J. Med. Entomol.">
        <title>Transcriptome Analysis of the Triatoma infestans (Hemiptera: Reduviidae) Integument.</title>
        <authorList>
            <person name="Calderon-Fernandez G.M."/>
            <person name="Moriconi D.E."/>
            <person name="Dulbecco A.B."/>
            <person name="Juarez M.P."/>
        </authorList>
    </citation>
    <scope>NUCLEOTIDE SEQUENCE</scope>
    <source>
        <strain evidence="2">Int1</strain>
        <tissue evidence="2">Integument</tissue>
    </source>
</reference>
<dbReference type="Pfam" id="PF18198">
    <property type="entry name" value="AAA_lid_11"/>
    <property type="match status" value="1"/>
</dbReference>
<dbReference type="Gene3D" id="1.10.8.720">
    <property type="entry name" value="Region D6 of dynein motor"/>
    <property type="match status" value="1"/>
</dbReference>
<evidence type="ECO:0000313" key="2">
    <source>
        <dbReference type="EMBL" id="JAS01969.1"/>
    </source>
</evidence>
<dbReference type="GO" id="GO:0030286">
    <property type="term" value="C:dynein complex"/>
    <property type="evidence" value="ECO:0007669"/>
    <property type="project" value="InterPro"/>
</dbReference>
<feature type="domain" description="Dynein heavy chain AAA lid" evidence="1">
    <location>
        <begin position="45"/>
        <end position="145"/>
    </location>
</feature>
<evidence type="ECO:0000259" key="1">
    <source>
        <dbReference type="Pfam" id="PF18198"/>
    </source>
</evidence>
<dbReference type="GO" id="GO:0045505">
    <property type="term" value="F:dynein intermediate chain binding"/>
    <property type="evidence" value="ECO:0007669"/>
    <property type="project" value="InterPro"/>
</dbReference>
<sequence length="180" mass="20508">ICAPKKLNLNRYYLHYAISMQLWRKEGNSVHKAGIEVTHSTLVILTISVMVLYNYLENNVTIPWVDLRYLFGEIMYGGHITDDRDRRLCRTFLEVYLEPSLIEGELEFAPGFPSPPNSDYEGYHKYIDAMLPPESPLLYGLHLNAEIGFLTTQVQNLFKTLIELQPREAGEAAAGGVSKE</sequence>
<dbReference type="InterPro" id="IPR042219">
    <property type="entry name" value="AAA_lid_11_sf"/>
</dbReference>
<dbReference type="GO" id="GO:0051959">
    <property type="term" value="F:dynein light intermediate chain binding"/>
    <property type="evidence" value="ECO:0007669"/>
    <property type="project" value="InterPro"/>
</dbReference>
<proteinExistence type="predicted"/>
<dbReference type="EC" id="3.6.1.3" evidence="2"/>
<accession>A0A161MRY9</accession>
<dbReference type="GO" id="GO:0007018">
    <property type="term" value="P:microtubule-based movement"/>
    <property type="evidence" value="ECO:0007669"/>
    <property type="project" value="InterPro"/>
</dbReference>
<name>A0A161MRY9_TRIIF</name>
<dbReference type="InterPro" id="IPR026983">
    <property type="entry name" value="DHC"/>
</dbReference>
<feature type="non-terminal residue" evidence="2">
    <location>
        <position position="180"/>
    </location>
</feature>
<dbReference type="PANTHER" id="PTHR46961">
    <property type="entry name" value="DYNEIN HEAVY CHAIN 1, AXONEMAL-LIKE PROTEIN"/>
    <property type="match status" value="1"/>
</dbReference>
<dbReference type="PANTHER" id="PTHR46961:SF20">
    <property type="entry name" value="LOW QUALITY PROTEIN: DYNEIN BETA CHAIN, CILIARY-LIKE"/>
    <property type="match status" value="1"/>
</dbReference>
<dbReference type="EMBL" id="GEMB01001179">
    <property type="protein sequence ID" value="JAS01969.1"/>
    <property type="molecule type" value="Transcribed_RNA"/>
</dbReference>
<keyword evidence="2" id="KW-0378">Hydrolase</keyword>